<dbReference type="AlphaFoldDB" id="A0A3Q8S412"/>
<protein>
    <submittedName>
        <fullName evidence="2">Uncharacterized protein</fullName>
    </submittedName>
</protein>
<feature type="compositionally biased region" description="Low complexity" evidence="1">
    <location>
        <begin position="66"/>
        <end position="75"/>
    </location>
</feature>
<keyword evidence="3" id="KW-1185">Reference proteome</keyword>
<feature type="compositionally biased region" description="Basic residues" evidence="1">
    <location>
        <begin position="76"/>
        <end position="91"/>
    </location>
</feature>
<dbReference type="OrthoDB" id="2663237at2"/>
<dbReference type="EMBL" id="CP034248">
    <property type="protein sequence ID" value="AZK45675.1"/>
    <property type="molecule type" value="Genomic_DNA"/>
</dbReference>
<accession>A0A3Q8S412</accession>
<gene>
    <name evidence="2" type="ORF">EIM92_05200</name>
</gene>
<dbReference type="RefSeq" id="WP_125081773.1">
    <property type="nucleotide sequence ID" value="NZ_CP034248.1"/>
</dbReference>
<dbReference type="Proteomes" id="UP000273145">
    <property type="component" value="Chromosome"/>
</dbReference>
<feature type="region of interest" description="Disordered" evidence="1">
    <location>
        <begin position="44"/>
        <end position="95"/>
    </location>
</feature>
<evidence type="ECO:0000313" key="2">
    <source>
        <dbReference type="EMBL" id="AZK45675.1"/>
    </source>
</evidence>
<evidence type="ECO:0000313" key="3">
    <source>
        <dbReference type="Proteomes" id="UP000273145"/>
    </source>
</evidence>
<feature type="compositionally biased region" description="Polar residues" evidence="1">
    <location>
        <begin position="51"/>
        <end position="61"/>
    </location>
</feature>
<organism evidence="2 3">
    <name type="scientific">Paenibacillus lentus</name>
    <dbReference type="NCBI Taxonomy" id="1338368"/>
    <lineage>
        <taxon>Bacteria</taxon>
        <taxon>Bacillati</taxon>
        <taxon>Bacillota</taxon>
        <taxon>Bacilli</taxon>
        <taxon>Bacillales</taxon>
        <taxon>Paenibacillaceae</taxon>
        <taxon>Paenibacillus</taxon>
    </lineage>
</organism>
<evidence type="ECO:0000256" key="1">
    <source>
        <dbReference type="SAM" id="MobiDB-lite"/>
    </source>
</evidence>
<sequence length="181" mass="18870">MAQSKEVFGRAKRLQGRPVCITLHSGKTYVGYITDVNSSSLKLASAGAQPRTPSGKQGSQPKQRRVGSQASSSRSGSRRRRGRKPSVRSRSRKPDAQVSAFLPILGSLLGGGGGPGGLDGTASGALGGVLGSGVRMFRMIQRFVPVVKLGYGMIKSIRPFLGAVQGLMTPSEAAATEGESR</sequence>
<reference evidence="2 3" key="1">
    <citation type="submission" date="2018-11" db="EMBL/GenBank/DDBJ databases">
        <title>Genome sequencing of Paenibacillus lentus DSM25539(T).</title>
        <authorList>
            <person name="Kook J.-K."/>
            <person name="Park S.-N."/>
            <person name="Lim Y.K."/>
        </authorList>
    </citation>
    <scope>NUCLEOTIDE SEQUENCE [LARGE SCALE GENOMIC DNA]</scope>
    <source>
        <strain evidence="2 3">DSM 25539</strain>
    </source>
</reference>
<proteinExistence type="predicted"/>
<dbReference type="KEGG" id="plen:EIM92_05200"/>
<name>A0A3Q8S412_9BACL</name>